<reference evidence="10 11" key="1">
    <citation type="submission" date="2008-03" db="EMBL/GenBank/DDBJ databases">
        <title>Sequencing of the draft genome and assembly of Burkholderia ambifaria MEX-5.</title>
        <authorList>
            <consortium name="US DOE Joint Genome Institute (JGI-PGF)"/>
            <person name="Copeland A."/>
            <person name="Lucas S."/>
            <person name="Lapidus A."/>
            <person name="Glavina del Rio T."/>
            <person name="Dalin E."/>
            <person name="Tice H."/>
            <person name="Bruce D."/>
            <person name="Goodwin L."/>
            <person name="Pitluck S."/>
            <person name="Larimer F."/>
            <person name="Land M.L."/>
            <person name="Hauser L."/>
            <person name="Tiedje J."/>
            <person name="Richardson P."/>
        </authorList>
    </citation>
    <scope>NUCLEOTIDE SEQUENCE [LARGE SCALE GENOMIC DNA]</scope>
    <source>
        <strain evidence="10 11">MEX-5</strain>
    </source>
</reference>
<dbReference type="InterPro" id="IPR001867">
    <property type="entry name" value="OmpR/PhoB-type_DNA-bd"/>
</dbReference>
<evidence type="ECO:0000259" key="9">
    <source>
        <dbReference type="PROSITE" id="PS51755"/>
    </source>
</evidence>
<feature type="DNA-binding region" description="OmpR/PhoB-type" evidence="7">
    <location>
        <begin position="95"/>
        <end position="194"/>
    </location>
</feature>
<evidence type="ECO:0000259" key="8">
    <source>
        <dbReference type="PROSITE" id="PS50110"/>
    </source>
</evidence>
<keyword evidence="1 6" id="KW-0597">Phosphoprotein</keyword>
<dbReference type="GO" id="GO:0000976">
    <property type="term" value="F:transcription cis-regulatory region binding"/>
    <property type="evidence" value="ECO:0007669"/>
    <property type="project" value="TreeGrafter"/>
</dbReference>
<dbReference type="AlphaFoldDB" id="B1TEY4"/>
<dbReference type="PANTHER" id="PTHR48111">
    <property type="entry name" value="REGULATOR OF RPOS"/>
    <property type="match status" value="1"/>
</dbReference>
<dbReference type="SUPFAM" id="SSF46894">
    <property type="entry name" value="C-terminal effector domain of the bipartite response regulators"/>
    <property type="match status" value="1"/>
</dbReference>
<dbReference type="InterPro" id="IPR016032">
    <property type="entry name" value="Sig_transdc_resp-reg_C-effctor"/>
</dbReference>
<accession>B1TEY4</accession>
<dbReference type="PROSITE" id="PS50110">
    <property type="entry name" value="RESPONSE_REGULATORY"/>
    <property type="match status" value="1"/>
</dbReference>
<keyword evidence="5" id="KW-0804">Transcription</keyword>
<dbReference type="RefSeq" id="WP_006762082.1">
    <property type="nucleotide sequence ID" value="NZ_ABLK01000367.1"/>
</dbReference>
<dbReference type="CDD" id="cd00383">
    <property type="entry name" value="trans_reg_C"/>
    <property type="match status" value="1"/>
</dbReference>
<feature type="modified residue" description="4-aspartylphosphate" evidence="6">
    <location>
        <position position="16"/>
    </location>
</feature>
<dbReference type="Gene3D" id="1.10.10.10">
    <property type="entry name" value="Winged helix-like DNA-binding domain superfamily/Winged helix DNA-binding domain"/>
    <property type="match status" value="1"/>
</dbReference>
<gene>
    <name evidence="10" type="ORF">BamMEX5DRAFT_6350</name>
</gene>
<dbReference type="PROSITE" id="PS51755">
    <property type="entry name" value="OMPR_PHOB"/>
    <property type="match status" value="1"/>
</dbReference>
<sequence>MAKSTRHIEFAAVLVDVRGVVDPDRSTYEYLISRLGSKIPVIFLNIQCDHQSIVDAFEAGANDVVLASASSSELYARTIVALRILRSNAERIAGRSSISLGAYRIDRCTRSVLVDDRNIKLTDREFEVIWLLFLRKNEVVDRRDISMAVWGVSEDVANRSIEQYVYRLRGKLKLNGDFGACLQTVYSRGYRISEVSGN</sequence>
<keyword evidence="3" id="KW-0805">Transcription regulation</keyword>
<dbReference type="SMART" id="SM00862">
    <property type="entry name" value="Trans_reg_C"/>
    <property type="match status" value="1"/>
</dbReference>
<organism evidence="10 11">
    <name type="scientific">Burkholderia ambifaria MEX-5</name>
    <dbReference type="NCBI Taxonomy" id="396597"/>
    <lineage>
        <taxon>Bacteria</taxon>
        <taxon>Pseudomonadati</taxon>
        <taxon>Pseudomonadota</taxon>
        <taxon>Betaproteobacteria</taxon>
        <taxon>Burkholderiales</taxon>
        <taxon>Burkholderiaceae</taxon>
        <taxon>Burkholderia</taxon>
        <taxon>Burkholderia cepacia complex</taxon>
    </lineage>
</organism>
<dbReference type="InterPro" id="IPR001789">
    <property type="entry name" value="Sig_transdc_resp-reg_receiver"/>
</dbReference>
<evidence type="ECO:0000256" key="3">
    <source>
        <dbReference type="ARBA" id="ARBA00023015"/>
    </source>
</evidence>
<proteinExistence type="predicted"/>
<keyword evidence="4 7" id="KW-0238">DNA-binding</keyword>
<dbReference type="GO" id="GO:0006355">
    <property type="term" value="P:regulation of DNA-templated transcription"/>
    <property type="evidence" value="ECO:0007669"/>
    <property type="project" value="InterPro"/>
</dbReference>
<dbReference type="GO" id="GO:0000156">
    <property type="term" value="F:phosphorelay response regulator activity"/>
    <property type="evidence" value="ECO:0007669"/>
    <property type="project" value="TreeGrafter"/>
</dbReference>
<feature type="domain" description="Response regulatory" evidence="8">
    <location>
        <begin position="1"/>
        <end position="82"/>
    </location>
</feature>
<dbReference type="Proteomes" id="UP000004814">
    <property type="component" value="Unassembled WGS sequence"/>
</dbReference>
<dbReference type="GO" id="GO:0005829">
    <property type="term" value="C:cytosol"/>
    <property type="evidence" value="ECO:0007669"/>
    <property type="project" value="TreeGrafter"/>
</dbReference>
<protein>
    <submittedName>
        <fullName evidence="10">Two component transcriptional regulator, winged helix family</fullName>
    </submittedName>
</protein>
<evidence type="ECO:0000313" key="11">
    <source>
        <dbReference type="Proteomes" id="UP000004814"/>
    </source>
</evidence>
<keyword evidence="2" id="KW-0902">Two-component regulatory system</keyword>
<feature type="domain" description="OmpR/PhoB-type" evidence="9">
    <location>
        <begin position="95"/>
        <end position="194"/>
    </location>
</feature>
<evidence type="ECO:0000256" key="7">
    <source>
        <dbReference type="PROSITE-ProRule" id="PRU01091"/>
    </source>
</evidence>
<comment type="caution">
    <text evidence="10">The sequence shown here is derived from an EMBL/GenBank/DDBJ whole genome shotgun (WGS) entry which is preliminary data.</text>
</comment>
<dbReference type="PANTHER" id="PTHR48111:SF1">
    <property type="entry name" value="TWO-COMPONENT RESPONSE REGULATOR ORR33"/>
    <property type="match status" value="1"/>
</dbReference>
<evidence type="ECO:0000256" key="1">
    <source>
        <dbReference type="ARBA" id="ARBA00022553"/>
    </source>
</evidence>
<evidence type="ECO:0000313" key="10">
    <source>
        <dbReference type="EMBL" id="EDT37873.1"/>
    </source>
</evidence>
<dbReference type="Pfam" id="PF00486">
    <property type="entry name" value="Trans_reg_C"/>
    <property type="match status" value="1"/>
</dbReference>
<evidence type="ECO:0000256" key="4">
    <source>
        <dbReference type="ARBA" id="ARBA00023125"/>
    </source>
</evidence>
<evidence type="ECO:0000256" key="5">
    <source>
        <dbReference type="ARBA" id="ARBA00023163"/>
    </source>
</evidence>
<dbReference type="InterPro" id="IPR036388">
    <property type="entry name" value="WH-like_DNA-bd_sf"/>
</dbReference>
<dbReference type="SUPFAM" id="SSF52172">
    <property type="entry name" value="CheY-like"/>
    <property type="match status" value="1"/>
</dbReference>
<dbReference type="InterPro" id="IPR039420">
    <property type="entry name" value="WalR-like"/>
</dbReference>
<dbReference type="GO" id="GO:0032993">
    <property type="term" value="C:protein-DNA complex"/>
    <property type="evidence" value="ECO:0007669"/>
    <property type="project" value="TreeGrafter"/>
</dbReference>
<name>B1TEY4_9BURK</name>
<evidence type="ECO:0000256" key="2">
    <source>
        <dbReference type="ARBA" id="ARBA00023012"/>
    </source>
</evidence>
<evidence type="ECO:0000256" key="6">
    <source>
        <dbReference type="PROSITE-ProRule" id="PRU00169"/>
    </source>
</evidence>
<dbReference type="InterPro" id="IPR011006">
    <property type="entry name" value="CheY-like_superfamily"/>
</dbReference>
<dbReference type="PATRIC" id="fig|396597.7.peg.1085"/>
<dbReference type="EMBL" id="ABLK01000367">
    <property type="protein sequence ID" value="EDT37873.1"/>
    <property type="molecule type" value="Genomic_DNA"/>
</dbReference>